<protein>
    <recommendedName>
        <fullName evidence="3">SHOCT domain-containing protein</fullName>
    </recommendedName>
</protein>
<dbReference type="EMBL" id="JACXJA010000030">
    <property type="protein sequence ID" value="MBD2864584.1"/>
    <property type="molecule type" value="Genomic_DNA"/>
</dbReference>
<dbReference type="AlphaFoldDB" id="A0A927CAR5"/>
<accession>A0A927CAR5</accession>
<evidence type="ECO:0000313" key="2">
    <source>
        <dbReference type="Proteomes" id="UP000639396"/>
    </source>
</evidence>
<keyword evidence="2" id="KW-1185">Reference proteome</keyword>
<comment type="caution">
    <text evidence="1">The sequence shown here is derived from an EMBL/GenBank/DDBJ whole genome shotgun (WGS) entry which is preliminary data.</text>
</comment>
<dbReference type="RefSeq" id="WP_190930201.1">
    <property type="nucleotide sequence ID" value="NZ_JACXJA010000030.1"/>
</dbReference>
<organism evidence="1 2">
    <name type="scientific">Paenibacillus oceani</name>
    <dbReference type="NCBI Taxonomy" id="2772510"/>
    <lineage>
        <taxon>Bacteria</taxon>
        <taxon>Bacillati</taxon>
        <taxon>Bacillota</taxon>
        <taxon>Bacilli</taxon>
        <taxon>Bacillales</taxon>
        <taxon>Paenibacillaceae</taxon>
        <taxon>Paenibacillus</taxon>
    </lineage>
</organism>
<evidence type="ECO:0008006" key="3">
    <source>
        <dbReference type="Google" id="ProtNLM"/>
    </source>
</evidence>
<gene>
    <name evidence="1" type="ORF">IDH45_21575</name>
</gene>
<sequence length="136" mass="14648">MNPKQIIIAGTIAIVISISTVFQNEEANASLGLPGQADSVHTRDSSRPEIGASLQHVLGGLSDEEIHDALYNGRTLADLAEEQRVDVEDVIDLQVAELSQQLTSRLTSGSITAEQYETHQAELREMITKSVHGLSG</sequence>
<evidence type="ECO:0000313" key="1">
    <source>
        <dbReference type="EMBL" id="MBD2864584.1"/>
    </source>
</evidence>
<proteinExistence type="predicted"/>
<dbReference type="Proteomes" id="UP000639396">
    <property type="component" value="Unassembled WGS sequence"/>
</dbReference>
<reference evidence="1" key="1">
    <citation type="submission" date="2020-09" db="EMBL/GenBank/DDBJ databases">
        <title>A novel bacterium of genus Paenibacillus, isolated from South China Sea.</title>
        <authorList>
            <person name="Huang H."/>
            <person name="Mo K."/>
            <person name="Hu Y."/>
        </authorList>
    </citation>
    <scope>NUCLEOTIDE SEQUENCE</scope>
    <source>
        <strain evidence="1">IB182363</strain>
    </source>
</reference>
<name>A0A927CAR5_9BACL</name>